<comment type="caution">
    <text evidence="2">The sequence shown here is derived from an EMBL/GenBank/DDBJ whole genome shotgun (WGS) entry which is preliminary data.</text>
</comment>
<proteinExistence type="predicted"/>
<sequence length="520" mass="57882">MASMKHIMLDPERRGPLLDYFDKIFRRTTARTTKLTKSGQLTNTITPTNNPIITLTQTLNSYTPEPKRDLDSRQLLNLAEIGTPGIRLRSVATFMDNHSEKLGIIVGARKHIAIAPGLACLLKGSTSRTSMKRKDYLALPEMELYPRKCRLVRARNKTIALLEWSDEDPFRQACSVLSEMAREGEQAQTTPRKISVDAMVVEYERGNVSDQLSCLYASKHHEVIVYENRGENLNYLIAAKKSEALPTSEATVKSWSESLQQKIAESKAEKTNPKGDATPSAFIKGATKILKNILKIPTNTEITPDYTLLPPPKPTETSSRRNKTRADKGEVVPPKLLPASEPRSHTYNAFLEFIAITKATLQVNTNICKKILQAYKYNSKILDVLLKEEEAAIYDNSTSEVILGKLEGPYMAAYNATSGFVASEEAESERKGNPHFNTPPQDSIVVTARCTRIMLDDRILAMADTITGNLVANAVPDNCTVPVFQWVNGVPGCGKTTWVVNTSMRKLTSSPQQQWKLPEN</sequence>
<keyword evidence="3" id="KW-1185">Reference proteome</keyword>
<evidence type="ECO:0000313" key="3">
    <source>
        <dbReference type="Proteomes" id="UP000791440"/>
    </source>
</evidence>
<evidence type="ECO:0000256" key="1">
    <source>
        <dbReference type="SAM" id="MobiDB-lite"/>
    </source>
</evidence>
<dbReference type="EMBL" id="JH668519">
    <property type="protein sequence ID" value="KAG6456670.1"/>
    <property type="molecule type" value="Genomic_DNA"/>
</dbReference>
<evidence type="ECO:0000313" key="2">
    <source>
        <dbReference type="EMBL" id="KAG6456670.1"/>
    </source>
</evidence>
<protein>
    <submittedName>
        <fullName evidence="2">Uncharacterized protein</fullName>
    </submittedName>
</protein>
<name>A0A921ZFN1_MANSE</name>
<dbReference type="AlphaFoldDB" id="A0A921ZFN1"/>
<gene>
    <name evidence="2" type="ORF">O3G_MSEX009866</name>
</gene>
<reference evidence="2" key="1">
    <citation type="journal article" date="2016" name="Insect Biochem. Mol. Biol.">
        <title>Multifaceted biological insights from a draft genome sequence of the tobacco hornworm moth, Manduca sexta.</title>
        <authorList>
            <person name="Kanost M.R."/>
            <person name="Arrese E.L."/>
            <person name="Cao X."/>
            <person name="Chen Y.R."/>
            <person name="Chellapilla S."/>
            <person name="Goldsmith M.R."/>
            <person name="Grosse-Wilde E."/>
            <person name="Heckel D.G."/>
            <person name="Herndon N."/>
            <person name="Jiang H."/>
            <person name="Papanicolaou A."/>
            <person name="Qu J."/>
            <person name="Soulages J.L."/>
            <person name="Vogel H."/>
            <person name="Walters J."/>
            <person name="Waterhouse R.M."/>
            <person name="Ahn S.J."/>
            <person name="Almeida F.C."/>
            <person name="An C."/>
            <person name="Aqrawi P."/>
            <person name="Bretschneider A."/>
            <person name="Bryant W.B."/>
            <person name="Bucks S."/>
            <person name="Chao H."/>
            <person name="Chevignon G."/>
            <person name="Christen J.M."/>
            <person name="Clarke D.F."/>
            <person name="Dittmer N.T."/>
            <person name="Ferguson L.C.F."/>
            <person name="Garavelou S."/>
            <person name="Gordon K.H.J."/>
            <person name="Gunaratna R.T."/>
            <person name="Han Y."/>
            <person name="Hauser F."/>
            <person name="He Y."/>
            <person name="Heidel-Fischer H."/>
            <person name="Hirsh A."/>
            <person name="Hu Y."/>
            <person name="Jiang H."/>
            <person name="Kalra D."/>
            <person name="Klinner C."/>
            <person name="Konig C."/>
            <person name="Kovar C."/>
            <person name="Kroll A.R."/>
            <person name="Kuwar S.S."/>
            <person name="Lee S.L."/>
            <person name="Lehman R."/>
            <person name="Li K."/>
            <person name="Li Z."/>
            <person name="Liang H."/>
            <person name="Lovelace S."/>
            <person name="Lu Z."/>
            <person name="Mansfield J.H."/>
            <person name="McCulloch K.J."/>
            <person name="Mathew T."/>
            <person name="Morton B."/>
            <person name="Muzny D.M."/>
            <person name="Neunemann D."/>
            <person name="Ongeri F."/>
            <person name="Pauchet Y."/>
            <person name="Pu L.L."/>
            <person name="Pyrousis I."/>
            <person name="Rao X.J."/>
            <person name="Redding A."/>
            <person name="Roesel C."/>
            <person name="Sanchez-Gracia A."/>
            <person name="Schaack S."/>
            <person name="Shukla A."/>
            <person name="Tetreau G."/>
            <person name="Wang Y."/>
            <person name="Xiong G.H."/>
            <person name="Traut W."/>
            <person name="Walsh T.K."/>
            <person name="Worley K.C."/>
            <person name="Wu D."/>
            <person name="Wu W."/>
            <person name="Wu Y.Q."/>
            <person name="Zhang X."/>
            <person name="Zou Z."/>
            <person name="Zucker H."/>
            <person name="Briscoe A.D."/>
            <person name="Burmester T."/>
            <person name="Clem R.J."/>
            <person name="Feyereisen R."/>
            <person name="Grimmelikhuijzen C.J.P."/>
            <person name="Hamodrakas S.J."/>
            <person name="Hansson B.S."/>
            <person name="Huguet E."/>
            <person name="Jermiin L.S."/>
            <person name="Lan Q."/>
            <person name="Lehman H.K."/>
            <person name="Lorenzen M."/>
            <person name="Merzendorfer H."/>
            <person name="Michalopoulos I."/>
            <person name="Morton D.B."/>
            <person name="Muthukrishnan S."/>
            <person name="Oakeshott J.G."/>
            <person name="Palmer W."/>
            <person name="Park Y."/>
            <person name="Passarelli A.L."/>
            <person name="Rozas J."/>
            <person name="Schwartz L.M."/>
            <person name="Smith W."/>
            <person name="Southgate A."/>
            <person name="Vilcinskas A."/>
            <person name="Vogt R."/>
            <person name="Wang P."/>
            <person name="Werren J."/>
            <person name="Yu X.Q."/>
            <person name="Zhou J.J."/>
            <person name="Brown S.J."/>
            <person name="Scherer S.E."/>
            <person name="Richards S."/>
            <person name="Blissard G.W."/>
        </authorList>
    </citation>
    <scope>NUCLEOTIDE SEQUENCE</scope>
</reference>
<reference evidence="2" key="2">
    <citation type="submission" date="2020-12" db="EMBL/GenBank/DDBJ databases">
        <authorList>
            <person name="Kanost M."/>
        </authorList>
    </citation>
    <scope>NUCLEOTIDE SEQUENCE</scope>
</reference>
<accession>A0A921ZFN1</accession>
<organism evidence="2 3">
    <name type="scientific">Manduca sexta</name>
    <name type="common">Tobacco hawkmoth</name>
    <name type="synonym">Tobacco hornworm</name>
    <dbReference type="NCBI Taxonomy" id="7130"/>
    <lineage>
        <taxon>Eukaryota</taxon>
        <taxon>Metazoa</taxon>
        <taxon>Ecdysozoa</taxon>
        <taxon>Arthropoda</taxon>
        <taxon>Hexapoda</taxon>
        <taxon>Insecta</taxon>
        <taxon>Pterygota</taxon>
        <taxon>Neoptera</taxon>
        <taxon>Endopterygota</taxon>
        <taxon>Lepidoptera</taxon>
        <taxon>Glossata</taxon>
        <taxon>Ditrysia</taxon>
        <taxon>Bombycoidea</taxon>
        <taxon>Sphingidae</taxon>
        <taxon>Sphinginae</taxon>
        <taxon>Sphingini</taxon>
        <taxon>Manduca</taxon>
    </lineage>
</organism>
<dbReference type="Proteomes" id="UP000791440">
    <property type="component" value="Unassembled WGS sequence"/>
</dbReference>
<feature type="region of interest" description="Disordered" evidence="1">
    <location>
        <begin position="304"/>
        <end position="339"/>
    </location>
</feature>